<dbReference type="AlphaFoldDB" id="A0A4Q7J9T5"/>
<dbReference type="Gene3D" id="1.25.40.10">
    <property type="entry name" value="Tetratricopeptide repeat domain"/>
    <property type="match status" value="2"/>
</dbReference>
<keyword evidence="1 8" id="KW-0436">Ligase</keyword>
<feature type="repeat" description="TPR" evidence="7">
    <location>
        <begin position="149"/>
        <end position="182"/>
    </location>
</feature>
<evidence type="ECO:0000256" key="3">
    <source>
        <dbReference type="ARBA" id="ARBA00022840"/>
    </source>
</evidence>
<evidence type="ECO:0000256" key="4">
    <source>
        <dbReference type="ARBA" id="ARBA00022917"/>
    </source>
</evidence>
<keyword evidence="4 8" id="KW-0648">Protein biosynthesis</keyword>
<evidence type="ECO:0000256" key="1">
    <source>
        <dbReference type="ARBA" id="ARBA00022598"/>
    </source>
</evidence>
<evidence type="ECO:0000256" key="2">
    <source>
        <dbReference type="ARBA" id="ARBA00022741"/>
    </source>
</evidence>
<dbReference type="PROSITE" id="PS00178">
    <property type="entry name" value="AA_TRNA_LIGASE_I"/>
    <property type="match status" value="1"/>
</dbReference>
<evidence type="ECO:0000259" key="9">
    <source>
        <dbReference type="Pfam" id="PF09334"/>
    </source>
</evidence>
<proteinExistence type="inferred from homology"/>
<dbReference type="RefSeq" id="WP_130474349.1">
    <property type="nucleotide sequence ID" value="NZ_SFCC01000003.1"/>
</dbReference>
<dbReference type="InterPro" id="IPR019734">
    <property type="entry name" value="TPR_rpt"/>
</dbReference>
<dbReference type="InterPro" id="IPR014729">
    <property type="entry name" value="Rossmann-like_a/b/a_fold"/>
</dbReference>
<dbReference type="InterPro" id="IPR011990">
    <property type="entry name" value="TPR-like_helical_dom_sf"/>
</dbReference>
<evidence type="ECO:0000256" key="8">
    <source>
        <dbReference type="RuleBase" id="RU363039"/>
    </source>
</evidence>
<dbReference type="Pfam" id="PF09334">
    <property type="entry name" value="tRNA-synt_1g"/>
    <property type="match status" value="1"/>
</dbReference>
<dbReference type="SUPFAM" id="SSF48452">
    <property type="entry name" value="TPR-like"/>
    <property type="match status" value="2"/>
</dbReference>
<dbReference type="EMBL" id="SFCC01000003">
    <property type="protein sequence ID" value="RZQ64550.1"/>
    <property type="molecule type" value="Genomic_DNA"/>
</dbReference>
<dbReference type="PANTHER" id="PTHR43326">
    <property type="entry name" value="METHIONYL-TRNA SYNTHETASE"/>
    <property type="match status" value="1"/>
</dbReference>
<evidence type="ECO:0000313" key="11">
    <source>
        <dbReference type="Proteomes" id="UP000292003"/>
    </source>
</evidence>
<keyword evidence="11" id="KW-1185">Reference proteome</keyword>
<accession>A0A4Q7J9T5</accession>
<evidence type="ECO:0000256" key="5">
    <source>
        <dbReference type="ARBA" id="ARBA00023146"/>
    </source>
</evidence>
<evidence type="ECO:0000256" key="7">
    <source>
        <dbReference type="PROSITE-ProRule" id="PRU00339"/>
    </source>
</evidence>
<dbReference type="SMART" id="SM00028">
    <property type="entry name" value="TPR"/>
    <property type="match status" value="4"/>
</dbReference>
<dbReference type="Gene3D" id="3.40.50.620">
    <property type="entry name" value="HUPs"/>
    <property type="match status" value="1"/>
</dbReference>
<evidence type="ECO:0000313" key="10">
    <source>
        <dbReference type="EMBL" id="RZQ64550.1"/>
    </source>
</evidence>
<keyword evidence="5 8" id="KW-0030">Aminoacyl-tRNA synthetase</keyword>
<dbReference type="InterPro" id="IPR033911">
    <property type="entry name" value="MetRS_core"/>
</dbReference>
<dbReference type="InterPro" id="IPR023457">
    <property type="entry name" value="Met-tRNA_synth_2"/>
</dbReference>
<dbReference type="GO" id="GO:0006431">
    <property type="term" value="P:methionyl-tRNA aminoacylation"/>
    <property type="evidence" value="ECO:0007669"/>
    <property type="project" value="InterPro"/>
</dbReference>
<evidence type="ECO:0000256" key="6">
    <source>
        <dbReference type="ARBA" id="ARBA00030904"/>
    </source>
</evidence>
<dbReference type="PRINTS" id="PR01041">
    <property type="entry name" value="TRNASYNTHMET"/>
</dbReference>
<gene>
    <name evidence="10" type="ORF">EWH70_06425</name>
</gene>
<keyword evidence="3 8" id="KW-0067">ATP-binding</keyword>
<dbReference type="PANTHER" id="PTHR43326:SF1">
    <property type="entry name" value="METHIONINE--TRNA LIGASE, MITOCHONDRIAL"/>
    <property type="match status" value="1"/>
</dbReference>
<dbReference type="InterPro" id="IPR015413">
    <property type="entry name" value="Methionyl/Leucyl_tRNA_Synth"/>
</dbReference>
<sequence length="391" mass="41994">MTHYITTAIPYVNAEPHLGHALELVQADVLARHRSLRGDRVHFLTGTDDNALKNVTAAKAAGVPVREFVDQGAVRFAALHAPLGFDLEYPNLVAVFDAAVRLGADEVVAGLPQAMRVWFFRHRGTDDQTRMLEAAAAAAGRLGRDPERAELLSDLGFARAAAGRPAEALSAYEQALLSGPDDTLAAGLALRIGLARRDLGDLAAAQEQFRRAGELFGTLGQRAGQAQALAFDGWVSLHLGHRADAVELARASVAMAEGPGRITGLVTLGLALAPDEPGQALRTLHDALDLAEQHDLRHQQAWCHNHLGVALRVTGSPGQALEHHRHVFELLDGLAEAQLEIDCLHAYAETCRAAGHLDEARTALDRLAQLARKLDRPHDEKLARAALAALR</sequence>
<organism evidence="10 11">
    <name type="scientific">Amycolatopsis suaedae</name>
    <dbReference type="NCBI Taxonomy" id="2510978"/>
    <lineage>
        <taxon>Bacteria</taxon>
        <taxon>Bacillati</taxon>
        <taxon>Actinomycetota</taxon>
        <taxon>Actinomycetes</taxon>
        <taxon>Pseudonocardiales</taxon>
        <taxon>Pseudonocardiaceae</taxon>
        <taxon>Amycolatopsis</taxon>
    </lineage>
</organism>
<dbReference type="SUPFAM" id="SSF52374">
    <property type="entry name" value="Nucleotidylyl transferase"/>
    <property type="match status" value="1"/>
</dbReference>
<dbReference type="GO" id="GO:0005524">
    <property type="term" value="F:ATP binding"/>
    <property type="evidence" value="ECO:0007669"/>
    <property type="project" value="UniProtKB-KW"/>
</dbReference>
<dbReference type="Proteomes" id="UP000292003">
    <property type="component" value="Unassembled WGS sequence"/>
</dbReference>
<dbReference type="InterPro" id="IPR001412">
    <property type="entry name" value="aa-tRNA-synth_I_CS"/>
</dbReference>
<name>A0A4Q7J9T5_9PSEU</name>
<keyword evidence="2 8" id="KW-0547">Nucleotide-binding</keyword>
<comment type="similarity">
    <text evidence="8">Belongs to the class-I aminoacyl-tRNA synthetase family.</text>
</comment>
<feature type="domain" description="Methionyl/Leucyl tRNA synthetase" evidence="9">
    <location>
        <begin position="3"/>
        <end position="79"/>
    </location>
</feature>
<dbReference type="OrthoDB" id="9810191at2"/>
<comment type="caution">
    <text evidence="10">The sequence shown here is derived from an EMBL/GenBank/DDBJ whole genome shotgun (WGS) entry which is preliminary data.</text>
</comment>
<keyword evidence="7" id="KW-0802">TPR repeat</keyword>
<dbReference type="GO" id="GO:0004825">
    <property type="term" value="F:methionine-tRNA ligase activity"/>
    <property type="evidence" value="ECO:0007669"/>
    <property type="project" value="InterPro"/>
</dbReference>
<dbReference type="PROSITE" id="PS50005">
    <property type="entry name" value="TPR"/>
    <property type="match status" value="1"/>
</dbReference>
<protein>
    <recommendedName>
        <fullName evidence="6">Methionyl-tRNA synthetase</fullName>
    </recommendedName>
</protein>
<reference evidence="10 11" key="1">
    <citation type="submission" date="2019-02" db="EMBL/GenBank/DDBJ databases">
        <title>Draft genome sequence of Amycolatopsis sp. 8-3EHSu isolated from roots of Suaeda maritima.</title>
        <authorList>
            <person name="Duangmal K."/>
            <person name="Chantavorakit T."/>
        </authorList>
    </citation>
    <scope>NUCLEOTIDE SEQUENCE [LARGE SCALE GENOMIC DNA]</scope>
    <source>
        <strain evidence="10 11">8-3EHSu</strain>
    </source>
</reference>